<evidence type="ECO:0000313" key="2">
    <source>
        <dbReference type="Proteomes" id="UP000000289"/>
    </source>
</evidence>
<dbReference type="Proteomes" id="UP000000289">
    <property type="component" value="Chromosome"/>
</dbReference>
<gene>
    <name evidence="1" type="ordered locus">SBG_3910</name>
</gene>
<evidence type="ECO:0000313" key="1">
    <source>
        <dbReference type="EMBL" id="CCC32953.1"/>
    </source>
</evidence>
<organism evidence="1 2">
    <name type="scientific">Salmonella bongori (strain ATCC 43975 / DSM 13772 / NCTC 12419)</name>
    <dbReference type="NCBI Taxonomy" id="218493"/>
    <lineage>
        <taxon>Bacteria</taxon>
        <taxon>Pseudomonadati</taxon>
        <taxon>Pseudomonadota</taxon>
        <taxon>Gammaproteobacteria</taxon>
        <taxon>Enterobacterales</taxon>
        <taxon>Enterobacteriaceae</taxon>
        <taxon>Salmonella</taxon>
    </lineage>
</organism>
<reference evidence="1 2" key="1">
    <citation type="journal article" date="2011" name="PLoS Pathog.">
        <title>Salmonella bongori provides insights into the evolution of the Salmonellae.</title>
        <authorList>
            <person name="Fookes M."/>
            <person name="Schroeder G.N."/>
            <person name="Langridge G.C."/>
            <person name="Blondel C.J."/>
            <person name="Mammina C."/>
            <person name="Connor T.R."/>
            <person name="Seth-Smith H."/>
            <person name="Vernikos G.S."/>
            <person name="Robinson K.S."/>
            <person name="Sanders M."/>
            <person name="Petty N.K."/>
            <person name="Kingsley R.A."/>
            <person name="Baumler A.J."/>
            <person name="Nuccio S.P."/>
            <person name="Contreras I."/>
            <person name="Santiviago C.A."/>
            <person name="Maskell D."/>
            <person name="Barrow P."/>
            <person name="Humphrey T."/>
            <person name="Nastasi A."/>
            <person name="Roberts M."/>
            <person name="Frankel G."/>
            <person name="Parkhill J."/>
            <person name="Dougan G."/>
            <person name="Thomson N.R."/>
        </authorList>
    </citation>
    <scope>NUCLEOTIDE SEQUENCE [LARGE SCALE GENOMIC DNA]</scope>
    <source>
        <strain evidence="2">ATCC 43975 / DSM 13772 / NCTC 12419</strain>
    </source>
</reference>
<name>A0A0K0HHK4_SALBC</name>
<accession>A0A0K0HHK4</accession>
<dbReference type="EMBL" id="FR877557">
    <property type="protein sequence ID" value="CCC32953.1"/>
    <property type="molecule type" value="Genomic_DNA"/>
</dbReference>
<proteinExistence type="predicted"/>
<dbReference type="AlphaFoldDB" id="A0A0K0HHK4"/>
<protein>
    <submittedName>
        <fullName evidence="1">Uncharacterized protein</fullName>
    </submittedName>
</protein>
<dbReference type="KEGG" id="sbg:SBG_3910"/>
<sequence length="110" mass="12281">MAGGQLQSRVASAWWRVRHHFAVAGFVALRRRKGRLAESAGKATRGIEWSQKYGRGEVDREWQIAVQGMADQVGGQQCDVVLPDDFCGLIQRQPLLADFVWGHGAFLFVL</sequence>